<dbReference type="GO" id="GO:0006313">
    <property type="term" value="P:DNA transposition"/>
    <property type="evidence" value="ECO:0007669"/>
    <property type="project" value="InterPro"/>
</dbReference>
<dbReference type="GO" id="GO:0003677">
    <property type="term" value="F:DNA binding"/>
    <property type="evidence" value="ECO:0007669"/>
    <property type="project" value="InterPro"/>
</dbReference>
<evidence type="ECO:0000259" key="1">
    <source>
        <dbReference type="Pfam" id="PF01609"/>
    </source>
</evidence>
<dbReference type="PANTHER" id="PTHR33627:SF1">
    <property type="entry name" value="TRANSPOSASE"/>
    <property type="match status" value="1"/>
</dbReference>
<dbReference type="InterPro" id="IPR039365">
    <property type="entry name" value="IS701-like"/>
</dbReference>
<accession>A0A2N3Y1K4</accession>
<dbReference type="SUPFAM" id="SSF53098">
    <property type="entry name" value="Ribonuclease H-like"/>
    <property type="match status" value="1"/>
</dbReference>
<evidence type="ECO:0000259" key="2">
    <source>
        <dbReference type="Pfam" id="PF13546"/>
    </source>
</evidence>
<dbReference type="Pfam" id="PF01609">
    <property type="entry name" value="DDE_Tnp_1"/>
    <property type="match status" value="1"/>
</dbReference>
<feature type="domain" description="Transposase IS701-like DDE" evidence="2">
    <location>
        <begin position="29"/>
        <end position="74"/>
    </location>
</feature>
<dbReference type="Pfam" id="PF13546">
    <property type="entry name" value="DDE_5"/>
    <property type="match status" value="1"/>
</dbReference>
<proteinExistence type="predicted"/>
<dbReference type="InterPro" id="IPR002559">
    <property type="entry name" value="Transposase_11"/>
</dbReference>
<name>A0A2N3Y1K4_SACSN</name>
<dbReference type="EMBL" id="PJNB01000001">
    <property type="protein sequence ID" value="PKW16797.1"/>
    <property type="molecule type" value="Genomic_DNA"/>
</dbReference>
<organism evidence="3 4">
    <name type="scientific">Saccharopolyspora spinosa</name>
    <dbReference type="NCBI Taxonomy" id="60894"/>
    <lineage>
        <taxon>Bacteria</taxon>
        <taxon>Bacillati</taxon>
        <taxon>Actinomycetota</taxon>
        <taxon>Actinomycetes</taxon>
        <taxon>Pseudonocardiales</taxon>
        <taxon>Pseudonocardiaceae</taxon>
        <taxon>Saccharopolyspora</taxon>
    </lineage>
</organism>
<comment type="caution">
    <text evidence="3">The sequence shown here is derived from an EMBL/GenBank/DDBJ whole genome shotgun (WGS) entry which is preliminary data.</text>
</comment>
<protein>
    <submittedName>
        <fullName evidence="3">DDE family transposase</fullName>
    </submittedName>
</protein>
<reference evidence="3" key="1">
    <citation type="submission" date="2017-12" db="EMBL/GenBank/DDBJ databases">
        <title>Sequencing the genomes of 1000 Actinobacteria strains.</title>
        <authorList>
            <person name="Klenk H.-P."/>
        </authorList>
    </citation>
    <scope>NUCLEOTIDE SEQUENCE [LARGE SCALE GENOMIC DNA]</scope>
    <source>
        <strain evidence="3">DSM 44228</strain>
    </source>
</reference>
<dbReference type="GO" id="GO:0004803">
    <property type="term" value="F:transposase activity"/>
    <property type="evidence" value="ECO:0007669"/>
    <property type="project" value="InterPro"/>
</dbReference>
<dbReference type="PANTHER" id="PTHR33627">
    <property type="entry name" value="TRANSPOSASE"/>
    <property type="match status" value="1"/>
</dbReference>
<dbReference type="Proteomes" id="UP000233786">
    <property type="component" value="Unassembled WGS sequence"/>
</dbReference>
<evidence type="ECO:0000313" key="4">
    <source>
        <dbReference type="Proteomes" id="UP000233786"/>
    </source>
</evidence>
<dbReference type="InterPro" id="IPR012337">
    <property type="entry name" value="RNaseH-like_sf"/>
</dbReference>
<feature type="domain" description="Transposase IS4-like" evidence="1">
    <location>
        <begin position="140"/>
        <end position="192"/>
    </location>
</feature>
<dbReference type="InterPro" id="IPR038721">
    <property type="entry name" value="IS701-like_DDE_dom"/>
</dbReference>
<evidence type="ECO:0000313" key="3">
    <source>
        <dbReference type="EMBL" id="PKW16797.1"/>
    </source>
</evidence>
<dbReference type="STRING" id="994479.GCA_000194155_00805"/>
<keyword evidence="4" id="KW-1185">Reference proteome</keyword>
<dbReference type="AlphaFoldDB" id="A0A2N3Y1K4"/>
<sequence length="208" mass="23810">MLIRVWDDLGVLAAELDQVRDRMEDFVGELFTSFSRREQRLNGGLYLRGLMLDGRRKSMQPMAERVGVDHQRLQLQGSKKTAGNPTAKMTSRFLALRVRPANRDIPKDADGSLPECWLVAEWPPHEPEPTDYWISNLPADTPIKTLVRLAKIRWRIEHDYRELKTGFGLTHFEGRSFTGWHRHVTLVSAAHLFLTELRLTIPKASGAA</sequence>
<gene>
    <name evidence="3" type="ORF">A8926_4684</name>
</gene>